<gene>
    <name evidence="2" type="ORF">AACH00_17360</name>
</gene>
<organism evidence="2 3">
    <name type="scientific">Ideonella margarita</name>
    <dbReference type="NCBI Taxonomy" id="2984191"/>
    <lineage>
        <taxon>Bacteria</taxon>
        <taxon>Pseudomonadati</taxon>
        <taxon>Pseudomonadota</taxon>
        <taxon>Betaproteobacteria</taxon>
        <taxon>Burkholderiales</taxon>
        <taxon>Sphaerotilaceae</taxon>
        <taxon>Ideonella</taxon>
    </lineage>
</organism>
<name>A0ABU9CBP7_9BURK</name>
<dbReference type="Proteomes" id="UP001379945">
    <property type="component" value="Unassembled WGS sequence"/>
</dbReference>
<sequence length="469" mass="53168">MFAPLPTGFQFLQHAAERLGAVELVAPKQMEEIGLRMRKVYERARETGYKHLSKGALRRLPYAIWVDGQPSLDKIEPQLMQLYWDKVLPEALSQPRSSKRWLNPLFYVYCHWFKRLQPGFLLFAQSLNKALSVAKGSMADLLIDLNSRYAWFDPRVVGSRLGAVIVKSTKPIPDVLSSLHLWSGFLDEPIASDAFEGALGSSMVDLTDEAQIAKVLIWSRNDVGGENGAGVARYPEHRVLLAEALVRPWFQRRPPEALKTRLLSYFMRHYGDPRHIGNVNKGHNWQGVSPQVIATLKAWLVGDTLRGFMRILQLTADDIWMYRERFWTAYYDKGVIEEAWVALGSQAAWMARREFAKGDWNQFGALTAGATSDQSVLFLRIGDIVFTEWSHSGSLRATRAGDPQTPRMYLREYSGHDLRSLNSMDFHEGGTQLPQLTHANSAGGTWQRRARDFIAKHTGVRLNDQAIIG</sequence>
<dbReference type="RefSeq" id="WP_341400437.1">
    <property type="nucleotide sequence ID" value="NZ_JBBUTI010000013.1"/>
</dbReference>
<evidence type="ECO:0000259" key="1">
    <source>
        <dbReference type="Pfam" id="PF15611"/>
    </source>
</evidence>
<dbReference type="Pfam" id="PF15611">
    <property type="entry name" value="EH_Signature"/>
    <property type="match status" value="1"/>
</dbReference>
<reference evidence="2 3" key="1">
    <citation type="submission" date="2024-04" db="EMBL/GenBank/DDBJ databases">
        <title>Novel species of the genus Ideonella isolated from streams.</title>
        <authorList>
            <person name="Lu H."/>
        </authorList>
    </citation>
    <scope>NUCLEOTIDE SEQUENCE [LARGE SCALE GENOMIC DNA]</scope>
    <source>
        <strain evidence="2 3">LYT19W</strain>
    </source>
</reference>
<comment type="caution">
    <text evidence="2">The sequence shown here is derived from an EMBL/GenBank/DDBJ whole genome shotgun (WGS) entry which is preliminary data.</text>
</comment>
<dbReference type="InterPro" id="IPR028943">
    <property type="entry name" value="ZorC_EH_Signature_dom"/>
</dbReference>
<protein>
    <submittedName>
        <fullName evidence="2">EH signature domain-containing protein</fullName>
    </submittedName>
</protein>
<dbReference type="EMBL" id="JBBUTI010000013">
    <property type="protein sequence ID" value="MEK8048124.1"/>
    <property type="molecule type" value="Genomic_DNA"/>
</dbReference>
<feature type="domain" description="Zorya protein ZorC EH" evidence="1">
    <location>
        <begin position="236"/>
        <end position="452"/>
    </location>
</feature>
<evidence type="ECO:0000313" key="2">
    <source>
        <dbReference type="EMBL" id="MEK8048124.1"/>
    </source>
</evidence>
<keyword evidence="3" id="KW-1185">Reference proteome</keyword>
<proteinExistence type="predicted"/>
<accession>A0ABU9CBP7</accession>
<evidence type="ECO:0000313" key="3">
    <source>
        <dbReference type="Proteomes" id="UP001379945"/>
    </source>
</evidence>